<organism evidence="4">
    <name type="scientific">Neodiprion lecontei</name>
    <name type="common">Redheaded pine sawfly</name>
    <dbReference type="NCBI Taxonomy" id="441921"/>
    <lineage>
        <taxon>Eukaryota</taxon>
        <taxon>Metazoa</taxon>
        <taxon>Ecdysozoa</taxon>
        <taxon>Arthropoda</taxon>
        <taxon>Hexapoda</taxon>
        <taxon>Insecta</taxon>
        <taxon>Pterygota</taxon>
        <taxon>Neoptera</taxon>
        <taxon>Endopterygota</taxon>
        <taxon>Hymenoptera</taxon>
        <taxon>Tenthredinoidea</taxon>
        <taxon>Diprionidae</taxon>
        <taxon>Diprioninae</taxon>
        <taxon>Neodiprion</taxon>
    </lineage>
</organism>
<reference evidence="4" key="1">
    <citation type="submission" date="2025-08" db="UniProtKB">
        <authorList>
            <consortium name="RefSeq"/>
        </authorList>
    </citation>
    <scope>IDENTIFICATION</scope>
    <source>
        <tissue evidence="4">Thorax and Abdomen</tissue>
    </source>
</reference>
<dbReference type="Proteomes" id="UP000829291">
    <property type="component" value="Chromosome 5"/>
</dbReference>
<evidence type="ECO:0000256" key="2">
    <source>
        <dbReference type="SAM" id="MobiDB-lite"/>
    </source>
</evidence>
<dbReference type="RefSeq" id="XP_015511115.1">
    <property type="nucleotide sequence ID" value="XM_015655629.2"/>
</dbReference>
<feature type="region of interest" description="Disordered" evidence="2">
    <location>
        <begin position="17"/>
        <end position="36"/>
    </location>
</feature>
<evidence type="ECO:0000256" key="1">
    <source>
        <dbReference type="ARBA" id="ARBA00007355"/>
    </source>
</evidence>
<proteinExistence type="inferred from homology"/>
<feature type="region of interest" description="Disordered" evidence="2">
    <location>
        <begin position="90"/>
        <end position="130"/>
    </location>
</feature>
<evidence type="ECO:0000313" key="4">
    <source>
        <dbReference type="RefSeq" id="XP_015511115.1"/>
    </source>
</evidence>
<evidence type="ECO:0000313" key="3">
    <source>
        <dbReference type="Proteomes" id="UP000829291"/>
    </source>
</evidence>
<comment type="similarity">
    <text evidence="1">Belongs to the complex I NDUFA12 subunit family.</text>
</comment>
<protein>
    <submittedName>
        <fullName evidence="4">Uncharacterized protein LOC107217923 isoform X2</fullName>
    </submittedName>
</protein>
<dbReference type="GeneID" id="107217923"/>
<keyword evidence="3" id="KW-1185">Reference proteome</keyword>
<accession>A0A6J0B7Z6</accession>
<dbReference type="Pfam" id="PF05071">
    <property type="entry name" value="NDUFA12"/>
    <property type="match status" value="1"/>
</dbReference>
<gene>
    <name evidence="4" type="primary">LOC107217923</name>
</gene>
<dbReference type="AlphaFoldDB" id="A0A6J0B7Z6"/>
<dbReference type="InterPro" id="IPR007763">
    <property type="entry name" value="NDUFA12"/>
</dbReference>
<dbReference type="GO" id="GO:0045271">
    <property type="term" value="C:respiratory chain complex I"/>
    <property type="evidence" value="ECO:0007669"/>
    <property type="project" value="InterPro"/>
</dbReference>
<name>A0A6J0B7Z6_NEOLC</name>
<sequence>MYSQGISRLAIATIHTAFQPPTRHRHGQSVGNPKTGADIHQHIEELRWQQEVPAEWEAWLRYRRKEPPSDAEVLQSLALMKTKKKNAAELESALEATRSSKSKPAPLPEAIGFPTYKDYQYPEGFKDSKE</sequence>
<dbReference type="OrthoDB" id="10255576at2759"/>